<feature type="region of interest" description="Disordered" evidence="1">
    <location>
        <begin position="271"/>
        <end position="298"/>
    </location>
</feature>
<name>A0A1E1WLN5_PECGO</name>
<accession>A0A1E1WLN5</accession>
<sequence length="347" mass="39712">MPKETKKTRAAQARKNTNVVEAATPSIALSKQKVNPIKIFSRMMQRAMSTINTKIGQLEQQIKVTSSTGSSTELSEPHSQEAVANYTPSTPIAHSSVAPIYYPMSHVLPEKPKFPSKNKHPVTFIEDLMAYLKKIPPGAGNVIDLIIECLEGETRNWARIYKDRWVQLEDFKRDFLDTYWGEAEQNNLRRQIVHNTWDSTKSTMLSHFITLCGQAKMLTYPIQERQLISDIMHHFPSEVQYAWATSRSTSILEATEFLRKLDDINKQTNLNRQPSYEYNQPSYVPHSERQQHSAAPQQYRSNKNNFNRKKQYNNQPPVQQSANVVDVVDVSSNNESAVTNDNSQNLN</sequence>
<feature type="compositionally biased region" description="Polar residues" evidence="1">
    <location>
        <begin position="271"/>
        <end position="282"/>
    </location>
</feature>
<dbReference type="AlphaFoldDB" id="A0A1E1WLN5"/>
<dbReference type="EMBL" id="GDQN01003111">
    <property type="protein sequence ID" value="JAT87943.1"/>
    <property type="molecule type" value="Transcribed_RNA"/>
</dbReference>
<organism evidence="2">
    <name type="scientific">Pectinophora gossypiella</name>
    <name type="common">Cotton pink bollworm</name>
    <name type="synonym">Depressaria gossypiella</name>
    <dbReference type="NCBI Taxonomy" id="13191"/>
    <lineage>
        <taxon>Eukaryota</taxon>
        <taxon>Metazoa</taxon>
        <taxon>Ecdysozoa</taxon>
        <taxon>Arthropoda</taxon>
        <taxon>Hexapoda</taxon>
        <taxon>Insecta</taxon>
        <taxon>Pterygota</taxon>
        <taxon>Neoptera</taxon>
        <taxon>Endopterygota</taxon>
        <taxon>Lepidoptera</taxon>
        <taxon>Glossata</taxon>
        <taxon>Ditrysia</taxon>
        <taxon>Gelechioidea</taxon>
        <taxon>Gelechiidae</taxon>
        <taxon>Apatetrinae</taxon>
        <taxon>Pectinophora</taxon>
    </lineage>
</organism>
<evidence type="ECO:0000313" key="2">
    <source>
        <dbReference type="EMBL" id="JAT87943.1"/>
    </source>
</evidence>
<proteinExistence type="predicted"/>
<protein>
    <submittedName>
        <fullName evidence="2">Uncharacterized protein</fullName>
    </submittedName>
</protein>
<evidence type="ECO:0000256" key="1">
    <source>
        <dbReference type="SAM" id="MobiDB-lite"/>
    </source>
</evidence>
<reference evidence="2" key="1">
    <citation type="submission" date="2015-09" db="EMBL/GenBank/DDBJ databases">
        <title>De novo assembly of Pectinophora gossypiella (Pink Bollworm) gut transcriptome.</title>
        <authorList>
            <person name="Tassone E.E."/>
        </authorList>
    </citation>
    <scope>NUCLEOTIDE SEQUENCE</scope>
</reference>
<gene>
    <name evidence="2" type="ORF">g.13119</name>
</gene>